<dbReference type="InterPro" id="IPR030959">
    <property type="entry name" value="GWxTD_dom"/>
</dbReference>
<dbReference type="AlphaFoldDB" id="A0A4Q5L990"/>
<comment type="caution">
    <text evidence="2">The sequence shown here is derived from an EMBL/GenBank/DDBJ whole genome shotgun (WGS) entry which is preliminary data.</text>
</comment>
<protein>
    <submittedName>
        <fullName evidence="2">GWxTD domain-containing protein</fullName>
    </submittedName>
</protein>
<dbReference type="Pfam" id="PF20094">
    <property type="entry name" value="GWxTD_dom"/>
    <property type="match status" value="1"/>
</dbReference>
<dbReference type="RefSeq" id="WP_129922825.1">
    <property type="nucleotide sequence ID" value="NZ_SEWE01000056.1"/>
</dbReference>
<evidence type="ECO:0000313" key="2">
    <source>
        <dbReference type="EMBL" id="RYU76435.1"/>
    </source>
</evidence>
<name>A0A4Q5L990_9BACT</name>
<feature type="domain" description="GWxTD" evidence="1">
    <location>
        <begin position="246"/>
        <end position="404"/>
    </location>
</feature>
<proteinExistence type="predicted"/>
<reference evidence="2 3" key="1">
    <citation type="submission" date="2019-02" db="EMBL/GenBank/DDBJ databases">
        <title>Bacterial novel species isolated from soil.</title>
        <authorList>
            <person name="Jung H.-Y."/>
        </authorList>
    </citation>
    <scope>NUCLEOTIDE SEQUENCE [LARGE SCALE GENOMIC DNA]</scope>
    <source>
        <strain evidence="2 3">1-3-3-3</strain>
    </source>
</reference>
<keyword evidence="3" id="KW-1185">Reference proteome</keyword>
<dbReference type="OrthoDB" id="9814412at2"/>
<organism evidence="2 3">
    <name type="scientific">Hymenobacter persicinus</name>
    <dbReference type="NCBI Taxonomy" id="2025506"/>
    <lineage>
        <taxon>Bacteria</taxon>
        <taxon>Pseudomonadati</taxon>
        <taxon>Bacteroidota</taxon>
        <taxon>Cytophagia</taxon>
        <taxon>Cytophagales</taxon>
        <taxon>Hymenobacteraceae</taxon>
        <taxon>Hymenobacter</taxon>
    </lineage>
</organism>
<sequence>MLLPFPRLLRLLPLVLLTGLLLGGPAAVAQRRDFAGQYNTRRRVQVDTRREADSLHFYLRFPDGSVLRQHHPLRVAAWLSYDAKRPLWQDTVRQLSRRIRPAGSASWVEFSLPAARLQAGQVLSFTCGPADEANSGEGAWLLLTAARLSRPFVLTDSAGEPLLRRFARRAEPVLVDCYGPEQPVVAKLYPTAGFAAALPPMSNPAAQPAAPRTLGLLDSLFFRAGQPLRLQRPGLYALRIRPGGPPLALLVENEDFPELKTADDLIRPLLYLTTATERDRLYNASNPKQAVDNFWLDVARDNQPMARQLIRTYYGRVAEANALFSAHKAGWMTDRGLLYIVLGPPESVYRTTAEERWVYRGTTSGTTTYTFRPKPSTFAPEHYELVRRPEYEMLWYAAVEQWRKGLTAPTGR</sequence>
<dbReference type="EMBL" id="SEWE01000056">
    <property type="protein sequence ID" value="RYU76435.1"/>
    <property type="molecule type" value="Genomic_DNA"/>
</dbReference>
<evidence type="ECO:0000313" key="3">
    <source>
        <dbReference type="Proteomes" id="UP000294155"/>
    </source>
</evidence>
<accession>A0A4Q5L990</accession>
<evidence type="ECO:0000259" key="1">
    <source>
        <dbReference type="Pfam" id="PF20094"/>
    </source>
</evidence>
<dbReference type="NCBIfam" id="TIGR04514">
    <property type="entry name" value="GWxTD_dom"/>
    <property type="match status" value="1"/>
</dbReference>
<dbReference type="Proteomes" id="UP000294155">
    <property type="component" value="Unassembled WGS sequence"/>
</dbReference>
<gene>
    <name evidence="2" type="ORF">EWM57_18660</name>
</gene>